<dbReference type="SUPFAM" id="SSF50475">
    <property type="entry name" value="FMN-binding split barrel"/>
    <property type="match status" value="1"/>
</dbReference>
<dbReference type="PANTHER" id="PTHR34818:SF1">
    <property type="entry name" value="PROTEIN BLI-3"/>
    <property type="match status" value="1"/>
</dbReference>
<name>A0ABX7F9L2_9RHOB</name>
<dbReference type="Gene3D" id="2.30.110.10">
    <property type="entry name" value="Electron Transport, Fmn-binding Protein, Chain A"/>
    <property type="match status" value="1"/>
</dbReference>
<dbReference type="InterPro" id="IPR038725">
    <property type="entry name" value="YdaG_split_barrel_FMN-bd"/>
</dbReference>
<dbReference type="Proteomes" id="UP000596387">
    <property type="component" value="Chromosome"/>
</dbReference>
<feature type="domain" description="General stress protein FMN-binding split barrel" evidence="1">
    <location>
        <begin position="6"/>
        <end position="146"/>
    </location>
</feature>
<dbReference type="InterPro" id="IPR052917">
    <property type="entry name" value="Stress-Dev_Protein"/>
</dbReference>
<sequence length="159" mass="17341">MTALIDTFWDRIDDVRAGLLAPEGERPVPMAPQPDRKANALWFITAEGTAAHDGAKGGAKASFQVADPKANLYATIEGTLTEVHDEQKLDEMWNVFAAAWFENGREDSKVRLVKFTPLHAEVWATEKTVGYLYEIAKATVTDDTPDGGEHGHVTFAAAA</sequence>
<organism evidence="2 3">
    <name type="scientific">Ponticoccus alexandrii</name>
    <dbReference type="NCBI Taxonomy" id="1943633"/>
    <lineage>
        <taxon>Bacteria</taxon>
        <taxon>Pseudomonadati</taxon>
        <taxon>Pseudomonadota</taxon>
        <taxon>Alphaproteobacteria</taxon>
        <taxon>Rhodobacterales</taxon>
        <taxon>Roseobacteraceae</taxon>
        <taxon>Ponticoccus</taxon>
    </lineage>
</organism>
<proteinExistence type="predicted"/>
<dbReference type="RefSeq" id="WP_023849422.1">
    <property type="nucleotide sequence ID" value="NZ_CP047166.1"/>
</dbReference>
<protein>
    <submittedName>
        <fullName evidence="2">Pyridoxamine 5'-phosphate oxidase family protein</fullName>
    </submittedName>
</protein>
<keyword evidence="3" id="KW-1185">Reference proteome</keyword>
<evidence type="ECO:0000313" key="2">
    <source>
        <dbReference type="EMBL" id="QRF66821.1"/>
    </source>
</evidence>
<accession>A0ABX7F9L2</accession>
<dbReference type="InterPro" id="IPR012349">
    <property type="entry name" value="Split_barrel_FMN-bd"/>
</dbReference>
<evidence type="ECO:0000259" key="1">
    <source>
        <dbReference type="Pfam" id="PF16242"/>
    </source>
</evidence>
<dbReference type="Pfam" id="PF16242">
    <property type="entry name" value="Pyrid_ox_like"/>
    <property type="match status" value="1"/>
</dbReference>
<evidence type="ECO:0000313" key="3">
    <source>
        <dbReference type="Proteomes" id="UP000596387"/>
    </source>
</evidence>
<gene>
    <name evidence="2" type="ORF">GQA70_11160</name>
</gene>
<dbReference type="PANTHER" id="PTHR34818">
    <property type="entry name" value="PROTEIN BLI-3"/>
    <property type="match status" value="1"/>
</dbReference>
<reference evidence="2 3" key="1">
    <citation type="submission" date="2019-12" db="EMBL/GenBank/DDBJ databases">
        <title>Complete Genome Sequence of a Quorum-Sensing Bacterium,Rhodobacteraceae bacterium C31, Isolated from a marine microalgae symbiotic bacteria.</title>
        <authorList>
            <person name="Zhang Y."/>
        </authorList>
    </citation>
    <scope>NUCLEOTIDE SEQUENCE [LARGE SCALE GENOMIC DNA]</scope>
    <source>
        <strain evidence="2 3">C31</strain>
    </source>
</reference>
<dbReference type="EMBL" id="CP047166">
    <property type="protein sequence ID" value="QRF66821.1"/>
    <property type="molecule type" value="Genomic_DNA"/>
</dbReference>